<dbReference type="EMBL" id="HG994587">
    <property type="protein sequence ID" value="CAF3019434.1"/>
    <property type="molecule type" value="Genomic_DNA"/>
</dbReference>
<dbReference type="AlphaFoldDB" id="A0A7R8D484"/>
<evidence type="ECO:0000313" key="2">
    <source>
        <dbReference type="Proteomes" id="UP000675881"/>
    </source>
</evidence>
<gene>
    <name evidence="1" type="ORF">LSAA_14373</name>
</gene>
<evidence type="ECO:0000313" key="1">
    <source>
        <dbReference type="EMBL" id="CAF3019434.1"/>
    </source>
</evidence>
<keyword evidence="2" id="KW-1185">Reference proteome</keyword>
<protein>
    <submittedName>
        <fullName evidence="1">RocD</fullName>
        <ecNumber evidence="1">2.6.1.13</ecNumber>
    </submittedName>
</protein>
<reference evidence="1" key="1">
    <citation type="submission" date="2021-02" db="EMBL/GenBank/DDBJ databases">
        <authorList>
            <person name="Bekaert M."/>
        </authorList>
    </citation>
    <scope>NUCLEOTIDE SEQUENCE</scope>
    <source>
        <strain evidence="1">IoA-00</strain>
    </source>
</reference>
<keyword evidence="1" id="KW-0808">Transferase</keyword>
<dbReference type="EC" id="2.6.1.13" evidence="1"/>
<sequence>MLFSKLWRKVNALFKPKLTNSSAEMIETLFNVDQEGLSTVDIFLLYLRGEQWLLIHHEALPALLIDGPGNFHGRDFEVLSMSLDGLFLIGLDRPFDVIGVYFTIVTAYCFSVKAVIGIHFVDHPPCDPKLSSNR</sequence>
<organism evidence="1 2">
    <name type="scientific">Lepeophtheirus salmonis</name>
    <name type="common">Salmon louse</name>
    <name type="synonym">Caligus salmonis</name>
    <dbReference type="NCBI Taxonomy" id="72036"/>
    <lineage>
        <taxon>Eukaryota</taxon>
        <taxon>Metazoa</taxon>
        <taxon>Ecdysozoa</taxon>
        <taxon>Arthropoda</taxon>
        <taxon>Crustacea</taxon>
        <taxon>Multicrustacea</taxon>
        <taxon>Hexanauplia</taxon>
        <taxon>Copepoda</taxon>
        <taxon>Siphonostomatoida</taxon>
        <taxon>Caligidae</taxon>
        <taxon>Lepeophtheirus</taxon>
    </lineage>
</organism>
<proteinExistence type="predicted"/>
<name>A0A7R8D484_LEPSM</name>
<accession>A0A7R8D484</accession>
<dbReference type="GO" id="GO:0004587">
    <property type="term" value="F:ornithine aminotransferase activity"/>
    <property type="evidence" value="ECO:0007669"/>
    <property type="project" value="UniProtKB-EC"/>
</dbReference>
<dbReference type="Proteomes" id="UP000675881">
    <property type="component" value="Chromosome 8"/>
</dbReference>
<keyword evidence="1" id="KW-0032">Aminotransferase</keyword>